<proteinExistence type="predicted"/>
<dbReference type="RefSeq" id="YP_009665674.1">
    <property type="nucleotide sequence ID" value="NC_043253.1"/>
</dbReference>
<accession>Q6XLU3</accession>
<dbReference type="GeneID" id="41332270"/>
<reference evidence="1" key="1">
    <citation type="journal article" date="2003" name="J. Mol. Evol.">
        <title>Comparisons of two large phaeoviral genomes and evolutionary implications.</title>
        <authorList>
            <person name="Delaroque N."/>
            <person name="Boland W."/>
            <person name="Muller D.G."/>
            <person name="Knippers R."/>
        </authorList>
    </citation>
    <scope>NUCLEOTIDE SEQUENCE</scope>
    <source>
        <strain evidence="1">FirrV-1</strain>
    </source>
</reference>
<sequence length="123" mass="14577">MTTKTKAKSCIILPNEREFMWTWTRTRSLDDVYAVLASTIWIRIKDQVALFSFSIRSDSVKEVYLIVCIHIAMKYLGYDEVFRCNFVHDLVQVSPTMDAHTHQRLEFEVLHALDWTIEDLKYE</sequence>
<reference evidence="1" key="2">
    <citation type="submission" date="2003-01" db="EMBL/GenBank/DDBJ databases">
        <title>Partial Nucleotide Sequence of the Feldmannia irregularis Virus FirrV-1 Genome: On the Evolution of Large Phaeoviral Genomes.</title>
        <authorList>
            <person name="Delaroque N."/>
            <person name="Knippers R."/>
            <person name="Mueller D.G."/>
            <person name="Boland W."/>
        </authorList>
    </citation>
    <scope>NUCLEOTIDE SEQUENCE</scope>
    <source>
        <strain evidence="1">FirrV-1</strain>
    </source>
</reference>
<organism evidence="1">
    <name type="scientific">Feldmannia irregularis virus a</name>
    <dbReference type="NCBI Taxonomy" id="231992"/>
    <lineage>
        <taxon>Viruses</taxon>
        <taxon>Varidnaviria</taxon>
        <taxon>Bamfordvirae</taxon>
        <taxon>Nucleocytoviricota</taxon>
        <taxon>Megaviricetes</taxon>
        <taxon>Algavirales</taxon>
        <taxon>Phycodnaviridae</taxon>
        <taxon>Phaeovirus</taxon>
        <taxon>Phaeovirus irregularis</taxon>
    </lineage>
</organism>
<dbReference type="KEGG" id="vg:41332270"/>
<name>Q6XLU3_9PHYC</name>
<evidence type="ECO:0000313" key="1">
    <source>
        <dbReference type="EMBL" id="AAR26968.1"/>
    </source>
</evidence>
<dbReference type="EMBL" id="AY225141">
    <property type="protein sequence ID" value="AAR26968.1"/>
    <property type="molecule type" value="Genomic_DNA"/>
</dbReference>
<protein>
    <submittedName>
        <fullName evidence="1">FirrV-1-I3</fullName>
    </submittedName>
</protein>